<keyword evidence="2" id="KW-1185">Reference proteome</keyword>
<protein>
    <submittedName>
        <fullName evidence="1">Uncharacterized protein</fullName>
    </submittedName>
</protein>
<evidence type="ECO:0000313" key="2">
    <source>
        <dbReference type="Proteomes" id="UP001057452"/>
    </source>
</evidence>
<accession>A0ACB9XZI2</accession>
<gene>
    <name evidence="1" type="ORF">KUCAC02_016091</name>
</gene>
<comment type="caution">
    <text evidence="1">The sequence shown here is derived from an EMBL/GenBank/DDBJ whole genome shotgun (WGS) entry which is preliminary data.</text>
</comment>
<reference evidence="1" key="1">
    <citation type="submission" date="2022-05" db="EMBL/GenBank/DDBJ databases">
        <title>Chromosome-level genome of Chaenocephalus aceratus.</title>
        <authorList>
            <person name="Park H."/>
        </authorList>
    </citation>
    <scope>NUCLEOTIDE SEQUENCE</scope>
    <source>
        <strain evidence="1">KU_202001</strain>
    </source>
</reference>
<dbReference type="Proteomes" id="UP001057452">
    <property type="component" value="Chromosome 1"/>
</dbReference>
<name>A0ACB9XZI2_CHAAC</name>
<evidence type="ECO:0000313" key="1">
    <source>
        <dbReference type="EMBL" id="KAI4833177.1"/>
    </source>
</evidence>
<sequence length="401" mass="44643">MEDPSDTEWTILEPFMEELQTNGPAAAAEKVNAYLEEQDTIRLNIAITGESGSGKSTFVNAFRGLDKKDRSAAAAPTGIVETTMEVKPYPHPKYPNVTLWDLPGIGTTKFPADEYLKHAGFERFDFFIIILADRFRENDVKLAKEIQRIEKKFYFVRSKMDNSMRDEETTQPDFNEEKSLAEIRVDCVQGLENQGMRSPQVFLVSSHHPHLYDFHLLMETLERELPAHKRDALLLAIPIVNIGIINKKKEALQSKIKFLAAASALVAAAPIPGLSSAVDLAMLVTNAIVYKNTFGLDPESLQSLAERARVPLYDLRAEMKSSLALEKINSEVILNMLKVSAFHVASIAAEEMSRFIPLFGFAAAAAISYASTYRALTTILNMLAEDAQRVFRKALGLEASV</sequence>
<proteinExistence type="predicted"/>
<organism evidence="1 2">
    <name type="scientific">Chaenocephalus aceratus</name>
    <name type="common">Blackfin icefish</name>
    <name type="synonym">Chaenichthys aceratus</name>
    <dbReference type="NCBI Taxonomy" id="36190"/>
    <lineage>
        <taxon>Eukaryota</taxon>
        <taxon>Metazoa</taxon>
        <taxon>Chordata</taxon>
        <taxon>Craniata</taxon>
        <taxon>Vertebrata</taxon>
        <taxon>Euteleostomi</taxon>
        <taxon>Actinopterygii</taxon>
        <taxon>Neopterygii</taxon>
        <taxon>Teleostei</taxon>
        <taxon>Neoteleostei</taxon>
        <taxon>Acanthomorphata</taxon>
        <taxon>Eupercaria</taxon>
        <taxon>Perciformes</taxon>
        <taxon>Notothenioidei</taxon>
        <taxon>Channichthyidae</taxon>
        <taxon>Chaenocephalus</taxon>
    </lineage>
</organism>
<dbReference type="EMBL" id="CM043785">
    <property type="protein sequence ID" value="KAI4833177.1"/>
    <property type="molecule type" value="Genomic_DNA"/>
</dbReference>